<dbReference type="EC" id="2.7.13.3" evidence="3"/>
<dbReference type="CDD" id="cd00082">
    <property type="entry name" value="HisKA"/>
    <property type="match status" value="1"/>
</dbReference>
<evidence type="ECO:0000259" key="14">
    <source>
        <dbReference type="PROSITE" id="PS50109"/>
    </source>
</evidence>
<proteinExistence type="predicted"/>
<dbReference type="RefSeq" id="WP_262574141.1">
    <property type="nucleotide sequence ID" value="NZ_JAOQKJ010000004.1"/>
</dbReference>
<protein>
    <recommendedName>
        <fullName evidence="3">histidine kinase</fullName>
        <ecNumber evidence="3">2.7.13.3</ecNumber>
    </recommendedName>
</protein>
<keyword evidence="11" id="KW-0902">Two-component regulatory system</keyword>
<evidence type="ECO:0000256" key="5">
    <source>
        <dbReference type="ARBA" id="ARBA00022679"/>
    </source>
</evidence>
<keyword evidence="9" id="KW-0067">ATP-binding</keyword>
<evidence type="ECO:0000313" key="16">
    <source>
        <dbReference type="Proteomes" id="UP001652432"/>
    </source>
</evidence>
<evidence type="ECO:0000256" key="3">
    <source>
        <dbReference type="ARBA" id="ARBA00012438"/>
    </source>
</evidence>
<evidence type="ECO:0000256" key="11">
    <source>
        <dbReference type="ARBA" id="ARBA00023012"/>
    </source>
</evidence>
<dbReference type="PROSITE" id="PS50109">
    <property type="entry name" value="HIS_KIN"/>
    <property type="match status" value="1"/>
</dbReference>
<dbReference type="SUPFAM" id="SSF47384">
    <property type="entry name" value="Homodimeric domain of signal transducing histidine kinase"/>
    <property type="match status" value="1"/>
</dbReference>
<name>A0ABT2T1N1_9FIRM</name>
<feature type="transmembrane region" description="Helical" evidence="13">
    <location>
        <begin position="12"/>
        <end position="34"/>
    </location>
</feature>
<dbReference type="InterPro" id="IPR025201">
    <property type="entry name" value="KdpD_TM"/>
</dbReference>
<dbReference type="PRINTS" id="PR00344">
    <property type="entry name" value="BCTRLSENSOR"/>
</dbReference>
<evidence type="ECO:0000256" key="7">
    <source>
        <dbReference type="ARBA" id="ARBA00022741"/>
    </source>
</evidence>
<organism evidence="15 16">
    <name type="scientific">Suilimivivens aceti</name>
    <dbReference type="NCBI Taxonomy" id="2981774"/>
    <lineage>
        <taxon>Bacteria</taxon>
        <taxon>Bacillati</taxon>
        <taxon>Bacillota</taxon>
        <taxon>Clostridia</taxon>
        <taxon>Lachnospirales</taxon>
        <taxon>Lachnospiraceae</taxon>
        <taxon>Suilimivivens</taxon>
    </lineage>
</organism>
<evidence type="ECO:0000256" key="8">
    <source>
        <dbReference type="ARBA" id="ARBA00022777"/>
    </source>
</evidence>
<feature type="transmembrane region" description="Helical" evidence="13">
    <location>
        <begin position="91"/>
        <end position="111"/>
    </location>
</feature>
<dbReference type="InterPro" id="IPR036890">
    <property type="entry name" value="HATPase_C_sf"/>
</dbReference>
<dbReference type="InterPro" id="IPR003594">
    <property type="entry name" value="HATPase_dom"/>
</dbReference>
<evidence type="ECO:0000256" key="10">
    <source>
        <dbReference type="ARBA" id="ARBA00022989"/>
    </source>
</evidence>
<dbReference type="SUPFAM" id="SSF55874">
    <property type="entry name" value="ATPase domain of HSP90 chaperone/DNA topoisomerase II/histidine kinase"/>
    <property type="match status" value="1"/>
</dbReference>
<evidence type="ECO:0000256" key="9">
    <source>
        <dbReference type="ARBA" id="ARBA00022840"/>
    </source>
</evidence>
<keyword evidence="8" id="KW-0418">Kinase</keyword>
<evidence type="ECO:0000256" key="2">
    <source>
        <dbReference type="ARBA" id="ARBA00004141"/>
    </source>
</evidence>
<evidence type="ECO:0000313" key="15">
    <source>
        <dbReference type="EMBL" id="MCU6744163.1"/>
    </source>
</evidence>
<keyword evidence="5" id="KW-0808">Transferase</keyword>
<reference evidence="15 16" key="1">
    <citation type="journal article" date="2021" name="ISME Commun">
        <title>Automated analysis of genomic sequences facilitates high-throughput and comprehensive description of bacteria.</title>
        <authorList>
            <person name="Hitch T.C.A."/>
        </authorList>
    </citation>
    <scope>NUCLEOTIDE SEQUENCE [LARGE SCALE GENOMIC DNA]</scope>
    <source>
        <strain evidence="15 16">Sanger_18</strain>
    </source>
</reference>
<dbReference type="InterPro" id="IPR038318">
    <property type="entry name" value="KdpD_sf"/>
</dbReference>
<dbReference type="SMART" id="SM00388">
    <property type="entry name" value="HisKA"/>
    <property type="match status" value="1"/>
</dbReference>
<dbReference type="InterPro" id="IPR052023">
    <property type="entry name" value="Histidine_kinase_KdpD"/>
</dbReference>
<dbReference type="SMART" id="SM00387">
    <property type="entry name" value="HATPase_c"/>
    <property type="match status" value="1"/>
</dbReference>
<dbReference type="Gene3D" id="1.20.120.620">
    <property type="entry name" value="Backbone structure of the membrane domain of e. Coli histidine kinase receptor kdpd"/>
    <property type="match status" value="1"/>
</dbReference>
<feature type="transmembrane region" description="Helical" evidence="13">
    <location>
        <begin position="40"/>
        <end position="56"/>
    </location>
</feature>
<dbReference type="Gene3D" id="1.10.287.130">
    <property type="match status" value="1"/>
</dbReference>
<evidence type="ECO:0000256" key="6">
    <source>
        <dbReference type="ARBA" id="ARBA00022692"/>
    </source>
</evidence>
<keyword evidence="7" id="KW-0547">Nucleotide-binding</keyword>
<sequence length="364" mass="40870">MGKLLMMKSRKLLKNILITLGLTALATSIAFWFFHHVPENPANIALVYITALVLIARFTDGYLYGVLASLAGVIFVNYLFTYPYFELNFTLTGYPVTFLFMLIISITISAMTSQIKDQSRILVEREKLLMDAEKEKMRANLLRSVSHDLRTPLTGIIGNSSTYIENYDTLSEEEKLKLVSHINDDSNWLLNMVENLLSVTRIDERSMKIATSLESVEEVCAEAIRRLKKRLPSADIHVSVPEEYLLIPMDAMLIEQVIINLLENAVVHSKSTLPIELTVTDDGSLVTFRVRDYGIGIPPERLDTIFNGSPYTPENQGDTYRGMGIGLSICKTIITAHSGTIGVCNNENGCTFTFTLPKERTENE</sequence>
<accession>A0ABT2T1N1</accession>
<evidence type="ECO:0000256" key="13">
    <source>
        <dbReference type="SAM" id="Phobius"/>
    </source>
</evidence>
<dbReference type="InterPro" id="IPR003661">
    <property type="entry name" value="HisK_dim/P_dom"/>
</dbReference>
<dbReference type="Proteomes" id="UP001652432">
    <property type="component" value="Unassembled WGS sequence"/>
</dbReference>
<dbReference type="EMBL" id="JAOQKJ010000004">
    <property type="protein sequence ID" value="MCU6744163.1"/>
    <property type="molecule type" value="Genomic_DNA"/>
</dbReference>
<dbReference type="PANTHER" id="PTHR45569:SF1">
    <property type="entry name" value="SENSOR PROTEIN KDPD"/>
    <property type="match status" value="1"/>
</dbReference>
<keyword evidence="16" id="KW-1185">Reference proteome</keyword>
<dbReference type="Gene3D" id="3.30.565.10">
    <property type="entry name" value="Histidine kinase-like ATPase, C-terminal domain"/>
    <property type="match status" value="1"/>
</dbReference>
<dbReference type="Pfam" id="PF13493">
    <property type="entry name" value="DUF4118"/>
    <property type="match status" value="1"/>
</dbReference>
<keyword evidence="12 13" id="KW-0472">Membrane</keyword>
<dbReference type="InterPro" id="IPR005467">
    <property type="entry name" value="His_kinase_dom"/>
</dbReference>
<keyword evidence="4" id="KW-0597">Phosphoprotein</keyword>
<dbReference type="Pfam" id="PF00512">
    <property type="entry name" value="HisKA"/>
    <property type="match status" value="1"/>
</dbReference>
<keyword evidence="10 13" id="KW-1133">Transmembrane helix</keyword>
<comment type="catalytic activity">
    <reaction evidence="1">
        <text>ATP + protein L-histidine = ADP + protein N-phospho-L-histidine.</text>
        <dbReference type="EC" id="2.7.13.3"/>
    </reaction>
</comment>
<dbReference type="PANTHER" id="PTHR45569">
    <property type="entry name" value="SENSOR PROTEIN KDPD"/>
    <property type="match status" value="1"/>
</dbReference>
<evidence type="ECO:0000256" key="12">
    <source>
        <dbReference type="ARBA" id="ARBA00023136"/>
    </source>
</evidence>
<dbReference type="InterPro" id="IPR004358">
    <property type="entry name" value="Sig_transdc_His_kin-like_C"/>
</dbReference>
<comment type="caution">
    <text evidence="15">The sequence shown here is derived from an EMBL/GenBank/DDBJ whole genome shotgun (WGS) entry which is preliminary data.</text>
</comment>
<gene>
    <name evidence="15" type="ORF">OCV77_06590</name>
</gene>
<feature type="transmembrane region" description="Helical" evidence="13">
    <location>
        <begin position="63"/>
        <end position="85"/>
    </location>
</feature>
<dbReference type="InterPro" id="IPR036097">
    <property type="entry name" value="HisK_dim/P_sf"/>
</dbReference>
<keyword evidence="6 13" id="KW-0812">Transmembrane</keyword>
<comment type="subcellular location">
    <subcellularLocation>
        <location evidence="2">Membrane</location>
        <topology evidence="2">Multi-pass membrane protein</topology>
    </subcellularLocation>
</comment>
<evidence type="ECO:0000256" key="1">
    <source>
        <dbReference type="ARBA" id="ARBA00000085"/>
    </source>
</evidence>
<evidence type="ECO:0000256" key="4">
    <source>
        <dbReference type="ARBA" id="ARBA00022553"/>
    </source>
</evidence>
<feature type="domain" description="Histidine kinase" evidence="14">
    <location>
        <begin position="144"/>
        <end position="360"/>
    </location>
</feature>
<dbReference type="Pfam" id="PF02518">
    <property type="entry name" value="HATPase_c"/>
    <property type="match status" value="1"/>
</dbReference>